<evidence type="ECO:0000313" key="2">
    <source>
        <dbReference type="EMBL" id="TCV09931.1"/>
    </source>
</evidence>
<dbReference type="Proteomes" id="UP000295197">
    <property type="component" value="Unassembled WGS sequence"/>
</dbReference>
<accession>A0A4R3VUH6</accession>
<protein>
    <submittedName>
        <fullName evidence="2">Uncharacterized protein DUF3320</fullName>
    </submittedName>
</protein>
<reference evidence="2 3" key="1">
    <citation type="submission" date="2019-03" db="EMBL/GenBank/DDBJ databases">
        <title>Genomic Encyclopedia of Type Strains, Phase IV (KMG-IV): sequencing the most valuable type-strain genomes for metagenomic binning, comparative biology and taxonomic classification.</title>
        <authorList>
            <person name="Goeker M."/>
        </authorList>
    </citation>
    <scope>NUCLEOTIDE SEQUENCE [LARGE SCALE GENOMIC DNA]</scope>
    <source>
        <strain evidence="2 3">DSM 22362</strain>
    </source>
</reference>
<organism evidence="2 3">
    <name type="scientific">Sphingobacterium alimentarium</name>
    <dbReference type="NCBI Taxonomy" id="797292"/>
    <lineage>
        <taxon>Bacteria</taxon>
        <taxon>Pseudomonadati</taxon>
        <taxon>Bacteroidota</taxon>
        <taxon>Sphingobacteriia</taxon>
        <taxon>Sphingobacteriales</taxon>
        <taxon>Sphingobacteriaceae</taxon>
        <taxon>Sphingobacterium</taxon>
    </lineage>
</organism>
<name>A0A4R3VUH6_9SPHI</name>
<dbReference type="OrthoDB" id="9757917at2"/>
<gene>
    <name evidence="2" type="ORF">EDC17_103718</name>
</gene>
<proteinExistence type="predicted"/>
<evidence type="ECO:0000259" key="1">
    <source>
        <dbReference type="Pfam" id="PF11784"/>
    </source>
</evidence>
<dbReference type="Pfam" id="PF11784">
    <property type="entry name" value="DUF3320"/>
    <property type="match status" value="1"/>
</dbReference>
<dbReference type="InterPro" id="IPR021754">
    <property type="entry name" value="DUF3320"/>
</dbReference>
<dbReference type="RefSeq" id="WP_132778403.1">
    <property type="nucleotide sequence ID" value="NZ_SMBZ01000037.1"/>
</dbReference>
<dbReference type="AlphaFoldDB" id="A0A4R3VUH6"/>
<dbReference type="EMBL" id="SMBZ01000037">
    <property type="protein sequence ID" value="TCV09931.1"/>
    <property type="molecule type" value="Genomic_DNA"/>
</dbReference>
<sequence>MDCYENSSLIDNAIVAKVQQLLEEKTDLPEEPEEVIPYVETSLPPLQSIEPAVVHAAVDNKVRPYVACKLPKVSGSSSEQLYEFQNRNKIKEQIRAIIESEAPISKNLLFKKLLQAWNTSRAGAKLDMHLQEILQEMNLLQTQHQQLFHWHNNIELDYYRSNDIEKRNIEDIPPEEILVALEEAVRHNLSIEEGELLRYLARVFCFAKVGRQIKNVLSAVIALAKYKQIIKRENGRIKLFNT</sequence>
<evidence type="ECO:0000313" key="3">
    <source>
        <dbReference type="Proteomes" id="UP000295197"/>
    </source>
</evidence>
<feature type="domain" description="DUF3320" evidence="1">
    <location>
        <begin position="80"/>
        <end position="126"/>
    </location>
</feature>
<keyword evidence="3" id="KW-1185">Reference proteome</keyword>
<comment type="caution">
    <text evidence="2">The sequence shown here is derived from an EMBL/GenBank/DDBJ whole genome shotgun (WGS) entry which is preliminary data.</text>
</comment>